<evidence type="ECO:0000313" key="2">
    <source>
        <dbReference type="Proteomes" id="UP001646157"/>
    </source>
</evidence>
<dbReference type="RefSeq" id="WP_205171732.1">
    <property type="nucleotide sequence ID" value="NZ_JAFBDZ010000002.1"/>
</dbReference>
<protein>
    <submittedName>
        <fullName evidence="1">Uncharacterized protein</fullName>
    </submittedName>
</protein>
<gene>
    <name evidence="1" type="ORF">JOC86_002090</name>
</gene>
<organism evidence="1 2">
    <name type="scientific">Rossellomorea pakistanensis</name>
    <dbReference type="NCBI Taxonomy" id="992288"/>
    <lineage>
        <taxon>Bacteria</taxon>
        <taxon>Bacillati</taxon>
        <taxon>Bacillota</taxon>
        <taxon>Bacilli</taxon>
        <taxon>Bacillales</taxon>
        <taxon>Bacillaceae</taxon>
        <taxon>Rossellomorea</taxon>
    </lineage>
</organism>
<reference evidence="1 2" key="1">
    <citation type="submission" date="2021-01" db="EMBL/GenBank/DDBJ databases">
        <title>Genomic Encyclopedia of Type Strains, Phase IV (KMG-IV): sequencing the most valuable type-strain genomes for metagenomic binning, comparative biology and taxonomic classification.</title>
        <authorList>
            <person name="Goeker M."/>
        </authorList>
    </citation>
    <scope>NUCLEOTIDE SEQUENCE [LARGE SCALE GENOMIC DNA]</scope>
    <source>
        <strain evidence="1 2">DSM 24834</strain>
    </source>
</reference>
<accession>A0ABS2NCJ2</accession>
<name>A0ABS2NCJ2_9BACI</name>
<evidence type="ECO:0000313" key="1">
    <source>
        <dbReference type="EMBL" id="MBM7585548.1"/>
    </source>
</evidence>
<dbReference type="EMBL" id="JAFBDZ010000002">
    <property type="protein sequence ID" value="MBM7585548.1"/>
    <property type="molecule type" value="Genomic_DNA"/>
</dbReference>
<dbReference type="Proteomes" id="UP001646157">
    <property type="component" value="Unassembled WGS sequence"/>
</dbReference>
<proteinExistence type="predicted"/>
<comment type="caution">
    <text evidence="1">The sequence shown here is derived from an EMBL/GenBank/DDBJ whole genome shotgun (WGS) entry which is preliminary data.</text>
</comment>
<sequence length="49" mass="5657">MGFIEVFGWTITLIYRNNFYLVIGSNLKIESNGKDGGRSEEYNSFLSFE</sequence>
<keyword evidence="2" id="KW-1185">Reference proteome</keyword>